<name>A0A147KHP8_THECS</name>
<sequence>MACLAGAPAPATGDAGSTGAGRGPATGPTGAVPAAPAAPPAEAAPVTAARLRAEDLLTRFAVQAEQLAATLKEATAAFATMGDPA</sequence>
<comment type="caution">
    <text evidence="2">The sequence shown here is derived from an EMBL/GenBank/DDBJ whole genome shotgun (WGS) entry which is preliminary data.</text>
</comment>
<feature type="compositionally biased region" description="Low complexity" evidence="1">
    <location>
        <begin position="25"/>
        <end position="46"/>
    </location>
</feature>
<dbReference type="Proteomes" id="UP000074382">
    <property type="component" value="Unassembled WGS sequence"/>
</dbReference>
<reference evidence="3" key="1">
    <citation type="journal article" date="2017" name="Acta Aliment.">
        <title>Plant polysaccharide degrading enzyme system of Thermpbifida cellulosilytica TB100 revealed by de novo genome project data.</title>
        <authorList>
            <person name="Toth A."/>
            <person name="Baka E."/>
            <person name="Luzics S."/>
            <person name="Bata-Vidacs I."/>
            <person name="Nagy I."/>
            <person name="Balint B."/>
            <person name="Herceg R."/>
            <person name="Olasz F."/>
            <person name="Wilk T."/>
            <person name="Nagy T."/>
            <person name="Kriszt B."/>
            <person name="Nagy I."/>
            <person name="Kukolya J."/>
        </authorList>
    </citation>
    <scope>NUCLEOTIDE SEQUENCE [LARGE SCALE GENOMIC DNA]</scope>
    <source>
        <strain evidence="3">TB100</strain>
    </source>
</reference>
<evidence type="ECO:0000313" key="2">
    <source>
        <dbReference type="EMBL" id="KUP96806.1"/>
    </source>
</evidence>
<organism evidence="2 3">
    <name type="scientific">Thermobifida cellulosilytica TB100</name>
    <dbReference type="NCBI Taxonomy" id="665004"/>
    <lineage>
        <taxon>Bacteria</taxon>
        <taxon>Bacillati</taxon>
        <taxon>Actinomycetota</taxon>
        <taxon>Actinomycetes</taxon>
        <taxon>Streptosporangiales</taxon>
        <taxon>Nocardiopsidaceae</taxon>
        <taxon>Thermobifida</taxon>
    </lineage>
</organism>
<dbReference type="AlphaFoldDB" id="A0A147KHP8"/>
<dbReference type="STRING" id="665004.AC529_10215"/>
<feature type="non-terminal residue" evidence="2">
    <location>
        <position position="85"/>
    </location>
</feature>
<dbReference type="EMBL" id="LGEM01000073">
    <property type="protein sequence ID" value="KUP96806.1"/>
    <property type="molecule type" value="Genomic_DNA"/>
</dbReference>
<evidence type="ECO:0000313" key="3">
    <source>
        <dbReference type="Proteomes" id="UP000074382"/>
    </source>
</evidence>
<proteinExistence type="predicted"/>
<feature type="region of interest" description="Disordered" evidence="1">
    <location>
        <begin position="1"/>
        <end position="46"/>
    </location>
</feature>
<gene>
    <name evidence="2" type="ORF">AC529_10215</name>
</gene>
<keyword evidence="3" id="KW-1185">Reference proteome</keyword>
<accession>A0A147KHP8</accession>
<feature type="compositionally biased region" description="Low complexity" evidence="1">
    <location>
        <begin position="1"/>
        <end position="15"/>
    </location>
</feature>
<protein>
    <submittedName>
        <fullName evidence="2">Uncharacterized protein</fullName>
    </submittedName>
</protein>
<evidence type="ECO:0000256" key="1">
    <source>
        <dbReference type="SAM" id="MobiDB-lite"/>
    </source>
</evidence>